<evidence type="ECO:0000256" key="1">
    <source>
        <dbReference type="PROSITE-ProRule" id="PRU00283"/>
    </source>
</evidence>
<evidence type="ECO:0000259" key="2">
    <source>
        <dbReference type="PROSITE" id="PS50067"/>
    </source>
</evidence>
<dbReference type="GO" id="GO:0003777">
    <property type="term" value="F:microtubule motor activity"/>
    <property type="evidence" value="ECO:0007669"/>
    <property type="project" value="InterPro"/>
</dbReference>
<dbReference type="AlphaFoldDB" id="A0A8H8DIF2"/>
<reference evidence="3 4" key="1">
    <citation type="journal article" name="Sci. Rep.">
        <title>Genome-scale phylogenetic analyses confirm Olpidium as the closest living zoosporic fungus to the non-flagellated, terrestrial fungi.</title>
        <authorList>
            <person name="Chang Y."/>
            <person name="Rochon D."/>
            <person name="Sekimoto S."/>
            <person name="Wang Y."/>
            <person name="Chovatia M."/>
            <person name="Sandor L."/>
            <person name="Salamov A."/>
            <person name="Grigoriev I.V."/>
            <person name="Stajich J.E."/>
            <person name="Spatafora J.W."/>
        </authorList>
    </citation>
    <scope>NUCLEOTIDE SEQUENCE [LARGE SCALE GENOMIC DNA]</scope>
    <source>
        <strain evidence="3">S191</strain>
    </source>
</reference>
<evidence type="ECO:0000313" key="4">
    <source>
        <dbReference type="Proteomes" id="UP000673691"/>
    </source>
</evidence>
<dbReference type="Gene3D" id="3.40.850.10">
    <property type="entry name" value="Kinesin motor domain"/>
    <property type="match status" value="1"/>
</dbReference>
<protein>
    <submittedName>
        <fullName evidence="3">P-loop containing nucleoside triphosphate hydrolase protein</fullName>
    </submittedName>
</protein>
<dbReference type="InterPro" id="IPR027417">
    <property type="entry name" value="P-loop_NTPase"/>
</dbReference>
<feature type="domain" description="Kinesin motor" evidence="2">
    <location>
        <begin position="15"/>
        <end position="298"/>
    </location>
</feature>
<dbReference type="InterPro" id="IPR001752">
    <property type="entry name" value="Kinesin_motor_dom"/>
</dbReference>
<dbReference type="PANTHER" id="PTHR24115:SF194">
    <property type="entry name" value="KINESIN-LIKE PROTEIN KIF6"/>
    <property type="match status" value="1"/>
</dbReference>
<accession>A0A8H8DIF2</accession>
<dbReference type="SUPFAM" id="SSF52540">
    <property type="entry name" value="P-loop containing nucleoside triphosphate hydrolases"/>
    <property type="match status" value="1"/>
</dbReference>
<dbReference type="InterPro" id="IPR027640">
    <property type="entry name" value="Kinesin-like_fam"/>
</dbReference>
<dbReference type="EMBL" id="JAEFCI010006299">
    <property type="protein sequence ID" value="KAG5459789.1"/>
    <property type="molecule type" value="Genomic_DNA"/>
</dbReference>
<comment type="similarity">
    <text evidence="1">Belongs to the TRAFAC class myosin-kinesin ATPase superfamily. Kinesin family.</text>
</comment>
<dbReference type="PRINTS" id="PR00380">
    <property type="entry name" value="KINESINHEAVY"/>
</dbReference>
<organism evidence="3 4">
    <name type="scientific">Olpidium bornovanus</name>
    <dbReference type="NCBI Taxonomy" id="278681"/>
    <lineage>
        <taxon>Eukaryota</taxon>
        <taxon>Fungi</taxon>
        <taxon>Fungi incertae sedis</taxon>
        <taxon>Olpidiomycota</taxon>
        <taxon>Olpidiomycotina</taxon>
        <taxon>Olpidiomycetes</taxon>
        <taxon>Olpidiales</taxon>
        <taxon>Olpidiaceae</taxon>
        <taxon>Olpidium</taxon>
    </lineage>
</organism>
<keyword evidence="1" id="KW-0067">ATP-binding</keyword>
<keyword evidence="4" id="KW-1185">Reference proteome</keyword>
<feature type="binding site" evidence="1">
    <location>
        <begin position="110"/>
        <end position="117"/>
    </location>
    <ligand>
        <name>ATP</name>
        <dbReference type="ChEBI" id="CHEBI:30616"/>
    </ligand>
</feature>
<dbReference type="GO" id="GO:0016887">
    <property type="term" value="F:ATP hydrolysis activity"/>
    <property type="evidence" value="ECO:0007669"/>
    <property type="project" value="TreeGrafter"/>
</dbReference>
<dbReference type="PROSITE" id="PS50067">
    <property type="entry name" value="KINESIN_MOTOR_2"/>
    <property type="match status" value="1"/>
</dbReference>
<keyword evidence="3" id="KW-0378">Hydrolase</keyword>
<comment type="caution">
    <text evidence="3">The sequence shown here is derived from an EMBL/GenBank/DDBJ whole genome shotgun (WGS) entry which is preliminary data.</text>
</comment>
<dbReference type="GO" id="GO:0008017">
    <property type="term" value="F:microtubule binding"/>
    <property type="evidence" value="ECO:0007669"/>
    <property type="project" value="InterPro"/>
</dbReference>
<dbReference type="GO" id="GO:0007018">
    <property type="term" value="P:microtubule-based movement"/>
    <property type="evidence" value="ECO:0007669"/>
    <property type="project" value="InterPro"/>
</dbReference>
<sequence length="298" mass="33585">MAASRRHAGSSGDNNIKIFGRIRPTKQGTRVVPGRVTLDGPDANDDEGNPAQLHFFVPKDESFGMINNQREKFDFRFDRVFGEDAKQEEVFDHVAKEVVLRYNGTIFAYGQTGSGKTFTITGGAERYADRGLIPRSIQFIFKEIARRADTSFQTHVSYLEIYNEIGYDLLDDSREHKKLEDLPYVLCSSFKNRGTFLFFGLLGSSPFGRNRKRTRRVTLQEDDDQVIHLRNLSAVPATTEEEALNLLFVGDTNKIIAETPSNPASSRSHCLFIISITSTKEGDDKIRRSKLHLVDLAG</sequence>
<dbReference type="GO" id="GO:0005871">
    <property type="term" value="C:kinesin complex"/>
    <property type="evidence" value="ECO:0007669"/>
    <property type="project" value="TreeGrafter"/>
</dbReference>
<keyword evidence="1" id="KW-0547">Nucleotide-binding</keyword>
<dbReference type="SMART" id="SM00129">
    <property type="entry name" value="KISc"/>
    <property type="match status" value="1"/>
</dbReference>
<dbReference type="Proteomes" id="UP000673691">
    <property type="component" value="Unassembled WGS sequence"/>
</dbReference>
<proteinExistence type="inferred from homology"/>
<dbReference type="PANTHER" id="PTHR24115">
    <property type="entry name" value="KINESIN-RELATED"/>
    <property type="match status" value="1"/>
</dbReference>
<dbReference type="GO" id="GO:0005874">
    <property type="term" value="C:microtubule"/>
    <property type="evidence" value="ECO:0007669"/>
    <property type="project" value="TreeGrafter"/>
</dbReference>
<name>A0A8H8DIF2_9FUNG</name>
<dbReference type="Pfam" id="PF00225">
    <property type="entry name" value="Kinesin"/>
    <property type="match status" value="1"/>
</dbReference>
<dbReference type="InterPro" id="IPR036961">
    <property type="entry name" value="Kinesin_motor_dom_sf"/>
</dbReference>
<evidence type="ECO:0000313" key="3">
    <source>
        <dbReference type="EMBL" id="KAG5459789.1"/>
    </source>
</evidence>
<dbReference type="OrthoDB" id="3176171at2759"/>
<gene>
    <name evidence="3" type="ORF">BJ554DRAFT_8255</name>
</gene>
<dbReference type="GO" id="GO:0005524">
    <property type="term" value="F:ATP binding"/>
    <property type="evidence" value="ECO:0007669"/>
    <property type="project" value="UniProtKB-UniRule"/>
</dbReference>
<keyword evidence="1" id="KW-0505">Motor protein</keyword>